<dbReference type="OrthoDB" id="886524at2"/>
<keyword evidence="2" id="KW-1185">Reference proteome</keyword>
<reference evidence="1 2" key="1">
    <citation type="submission" date="2019-04" db="EMBL/GenBank/DDBJ databases">
        <authorList>
            <person name="Feng G."/>
            <person name="Zhang J."/>
            <person name="Zhu H."/>
        </authorList>
    </citation>
    <scope>NUCLEOTIDE SEQUENCE [LARGE SCALE GENOMIC DNA]</scope>
    <source>
        <strain evidence="1 2">JCM 17223</strain>
    </source>
</reference>
<sequence>MSVDYSLLTTRALCDEATAEIEFELKTYTTREAQGELTDTRTQRTATRTTAQLAKVNAQIATQDILLATAGLDADTLQTATDERAALLVRRTSLSKSKSLTSGVARFFIGVDTEQIAKQVETLTTVKEGIATHRATLPA</sequence>
<evidence type="ECO:0000313" key="2">
    <source>
        <dbReference type="Proteomes" id="UP000297739"/>
    </source>
</evidence>
<comment type="caution">
    <text evidence="1">The sequence shown here is derived from an EMBL/GenBank/DDBJ whole genome shotgun (WGS) entry which is preliminary data.</text>
</comment>
<accession>A0A4Z0PJJ2</accession>
<dbReference type="EMBL" id="SRLD01000022">
    <property type="protein sequence ID" value="TGE15586.1"/>
    <property type="molecule type" value="Genomic_DNA"/>
</dbReference>
<organism evidence="1 2">
    <name type="scientific">Hymenobacter elongatus</name>
    <dbReference type="NCBI Taxonomy" id="877208"/>
    <lineage>
        <taxon>Bacteria</taxon>
        <taxon>Pseudomonadati</taxon>
        <taxon>Bacteroidota</taxon>
        <taxon>Cytophagia</taxon>
        <taxon>Cytophagales</taxon>
        <taxon>Hymenobacteraceae</taxon>
        <taxon>Hymenobacter</taxon>
    </lineage>
</organism>
<name>A0A4Z0PJJ2_9BACT</name>
<proteinExistence type="predicted"/>
<evidence type="ECO:0000313" key="1">
    <source>
        <dbReference type="EMBL" id="TGE15586.1"/>
    </source>
</evidence>
<dbReference type="RefSeq" id="WP_135498118.1">
    <property type="nucleotide sequence ID" value="NZ_SRLD01000022.1"/>
</dbReference>
<dbReference type="AlphaFoldDB" id="A0A4Z0PJJ2"/>
<gene>
    <name evidence="1" type="ORF">E5J99_12370</name>
</gene>
<dbReference type="Proteomes" id="UP000297739">
    <property type="component" value="Unassembled WGS sequence"/>
</dbReference>
<protein>
    <submittedName>
        <fullName evidence="1">Uncharacterized protein</fullName>
    </submittedName>
</protein>